<feature type="transmembrane region" description="Helical" evidence="1">
    <location>
        <begin position="7"/>
        <end position="27"/>
    </location>
</feature>
<name>A0A395M0T2_9BACT</name>
<dbReference type="AlphaFoldDB" id="A0A395M0T2"/>
<comment type="caution">
    <text evidence="2">The sequence shown here is derived from an EMBL/GenBank/DDBJ whole genome shotgun (WGS) entry which is preliminary data.</text>
</comment>
<evidence type="ECO:0000313" key="3">
    <source>
        <dbReference type="Proteomes" id="UP000266389"/>
    </source>
</evidence>
<gene>
    <name evidence="2" type="ORF">D0433_09035</name>
</gene>
<dbReference type="Proteomes" id="UP000266389">
    <property type="component" value="Unassembled WGS sequence"/>
</dbReference>
<accession>A0A395M0T2</accession>
<dbReference type="EMBL" id="PHFL01000058">
    <property type="protein sequence ID" value="RFM23818.1"/>
    <property type="molecule type" value="Genomic_DNA"/>
</dbReference>
<sequence length="80" mass="8687">MPLRKENYLYIAIGVAVIIASYVLMAIDNNVDGFISLTLCPILLIGAYAWIVYAILYHPKSEGQKNSSSAQEAATAPKAQ</sequence>
<keyword evidence="1" id="KW-1133">Transmembrane helix</keyword>
<feature type="transmembrane region" description="Helical" evidence="1">
    <location>
        <begin position="33"/>
        <end position="56"/>
    </location>
</feature>
<evidence type="ECO:0000256" key="1">
    <source>
        <dbReference type="SAM" id="Phobius"/>
    </source>
</evidence>
<organism evidence="2 3">
    <name type="scientific">Candidatus Thermochlorobacter aerophilus</name>
    <dbReference type="NCBI Taxonomy" id="1868324"/>
    <lineage>
        <taxon>Bacteria</taxon>
        <taxon>Pseudomonadati</taxon>
        <taxon>Chlorobiota</taxon>
        <taxon>Chlorobiia</taxon>
        <taxon>Chlorobiales</taxon>
        <taxon>Candidatus Thermochlorobacteriaceae</taxon>
        <taxon>Candidatus Thermochlorobacter</taxon>
    </lineage>
</organism>
<keyword evidence="1" id="KW-0472">Membrane</keyword>
<reference evidence="2 3" key="1">
    <citation type="journal article" date="2011" name="ISME J.">
        <title>Community ecology of hot spring cyanobacterial mats: predominant populations and their functional potential.</title>
        <authorList>
            <person name="Klatt C.G."/>
            <person name="Wood J.M."/>
            <person name="Rusch D.B."/>
            <person name="Bateson M.M."/>
            <person name="Hamamura N."/>
            <person name="Heidelberg J.F."/>
            <person name="Grossman A.R."/>
            <person name="Bhaya D."/>
            <person name="Cohan F.M."/>
            <person name="Kuhl M."/>
            <person name="Bryant D.A."/>
            <person name="Ward D.M."/>
        </authorList>
    </citation>
    <scope>NUCLEOTIDE SEQUENCE [LARGE SCALE GENOMIC DNA]</scope>
    <source>
        <strain evidence="2">OS</strain>
    </source>
</reference>
<keyword evidence="1" id="KW-0812">Transmembrane</keyword>
<evidence type="ECO:0000313" key="2">
    <source>
        <dbReference type="EMBL" id="RFM23818.1"/>
    </source>
</evidence>
<proteinExistence type="predicted"/>
<protein>
    <submittedName>
        <fullName evidence="2">DUF3098 domain-containing protein</fullName>
    </submittedName>
</protein>